<organism evidence="7 8">
    <name type="scientific">Plutella xylostella</name>
    <name type="common">Diamondback moth</name>
    <name type="synonym">Plutella maculipennis</name>
    <dbReference type="NCBI Taxonomy" id="51655"/>
    <lineage>
        <taxon>Eukaryota</taxon>
        <taxon>Metazoa</taxon>
        <taxon>Ecdysozoa</taxon>
        <taxon>Arthropoda</taxon>
        <taxon>Hexapoda</taxon>
        <taxon>Insecta</taxon>
        <taxon>Pterygota</taxon>
        <taxon>Neoptera</taxon>
        <taxon>Endopterygota</taxon>
        <taxon>Lepidoptera</taxon>
        <taxon>Glossata</taxon>
        <taxon>Ditrysia</taxon>
        <taxon>Yponomeutoidea</taxon>
        <taxon>Plutellidae</taxon>
        <taxon>Plutella</taxon>
    </lineage>
</organism>
<evidence type="ECO:0000259" key="5">
    <source>
        <dbReference type="PROSITE" id="PS50240"/>
    </source>
</evidence>
<dbReference type="PROSITE" id="PS50240">
    <property type="entry name" value="TRYPSIN_DOM"/>
    <property type="match status" value="1"/>
</dbReference>
<proteinExistence type="predicted"/>
<comment type="caution">
    <text evidence="7">The sequence shown here is derived from an EMBL/GenBank/DDBJ whole genome shotgun (WGS) entry which is preliminary data.</text>
</comment>
<accession>A0ABQ7PZP2</accession>
<evidence type="ECO:0000256" key="1">
    <source>
        <dbReference type="ARBA" id="ARBA00022729"/>
    </source>
</evidence>
<dbReference type="PANTHER" id="PTHR24258:SF129">
    <property type="entry name" value="LP15124P-RELATED"/>
    <property type="match status" value="1"/>
</dbReference>
<dbReference type="SUPFAM" id="SSF50494">
    <property type="entry name" value="Trypsin-like serine proteases"/>
    <property type="match status" value="1"/>
</dbReference>
<feature type="domain" description="Peptidase S1" evidence="5">
    <location>
        <begin position="173"/>
        <end position="427"/>
    </location>
</feature>
<dbReference type="InterPro" id="IPR001254">
    <property type="entry name" value="Trypsin_dom"/>
</dbReference>
<name>A0ABQ7PZP2_PLUXY</name>
<dbReference type="InterPro" id="IPR022700">
    <property type="entry name" value="CLIP"/>
</dbReference>
<dbReference type="Pfam" id="PF00089">
    <property type="entry name" value="Trypsin"/>
    <property type="match status" value="1"/>
</dbReference>
<keyword evidence="1 4" id="KW-0732">Signal</keyword>
<feature type="signal peptide" evidence="4">
    <location>
        <begin position="1"/>
        <end position="17"/>
    </location>
</feature>
<dbReference type="PANTHER" id="PTHR24258">
    <property type="entry name" value="SERINE PROTEASE-RELATED"/>
    <property type="match status" value="1"/>
</dbReference>
<dbReference type="Proteomes" id="UP000823941">
    <property type="component" value="Chromosome 24"/>
</dbReference>
<gene>
    <name evidence="7" type="ORF">JYU34_017987</name>
</gene>
<evidence type="ECO:0000259" key="6">
    <source>
        <dbReference type="PROSITE" id="PS51888"/>
    </source>
</evidence>
<sequence>MIPRILCLILSATLTLAAVELDSRISDNLKQIFGTPEHPVNSTEEVNVKKNIKDIFSPGDKTGENRAGEEISLDPSTDDPKLTPCTRSDNQPGVCVVYYQCDPASKKLITDGDTLIDIRISACPHYLDVCCLPEAINTTEPVTTAAPPANPEEEKPEACGYSHLGDENPIRIMNDGTLAEYLEFPWMVAVLRRSKSGGADAAWSQKDYLGGGSLIHPRAVLTTAHKIEGVTADDLKIRAGEWDTQTRSEIYPEQEMNVQKIVRHENFYRPSVLNSVALLFLERPVTRMPNVGTACLGRRLPEPGTRCISMGWGKDKFFAQDSYATFLKKVELPLVSRSSCQTALRRTRLGSFFQLHNSLTCAGGEEGKDTCGGDGGSPLVCHIGDEKDLRYAIYGMVAYGIGCGDRGVPGVYVDTTEFYAWIEEKMKKEGLGADTYTVDETVG</sequence>
<dbReference type="PROSITE" id="PS51888">
    <property type="entry name" value="CLIP"/>
    <property type="match status" value="1"/>
</dbReference>
<evidence type="ECO:0000313" key="7">
    <source>
        <dbReference type="EMBL" id="KAG7298370.1"/>
    </source>
</evidence>
<feature type="chain" id="PRO_5045277983" evidence="4">
    <location>
        <begin position="18"/>
        <end position="443"/>
    </location>
</feature>
<dbReference type="SMART" id="SM00020">
    <property type="entry name" value="Tryp_SPc"/>
    <property type="match status" value="1"/>
</dbReference>
<evidence type="ECO:0000256" key="2">
    <source>
        <dbReference type="ARBA" id="ARBA00023157"/>
    </source>
</evidence>
<protein>
    <submittedName>
        <fullName evidence="7">Uncharacterized protein</fullName>
    </submittedName>
</protein>
<dbReference type="InterPro" id="IPR001314">
    <property type="entry name" value="Peptidase_S1A"/>
</dbReference>
<dbReference type="PRINTS" id="PR00722">
    <property type="entry name" value="CHYMOTRYPSIN"/>
</dbReference>
<dbReference type="EMBL" id="JAHIBW010000024">
    <property type="protein sequence ID" value="KAG7298370.1"/>
    <property type="molecule type" value="Genomic_DNA"/>
</dbReference>
<reference evidence="7 8" key="1">
    <citation type="submission" date="2021-06" db="EMBL/GenBank/DDBJ databases">
        <title>A haploid diamondback moth (Plutella xylostella L.) genome assembly resolves 31 chromosomes and identifies a diamide resistance mutation.</title>
        <authorList>
            <person name="Ward C.M."/>
            <person name="Perry K.D."/>
            <person name="Baker G."/>
            <person name="Powis K."/>
            <person name="Heckel D.G."/>
            <person name="Baxter S.W."/>
        </authorList>
    </citation>
    <scope>NUCLEOTIDE SEQUENCE [LARGE SCALE GENOMIC DNA]</scope>
    <source>
        <strain evidence="7 8">LV</strain>
        <tissue evidence="7">Single pupa</tissue>
    </source>
</reference>
<feature type="region of interest" description="Disordered" evidence="3">
    <location>
        <begin position="55"/>
        <end position="85"/>
    </location>
</feature>
<evidence type="ECO:0000256" key="4">
    <source>
        <dbReference type="SAM" id="SignalP"/>
    </source>
</evidence>
<dbReference type="Gene3D" id="2.40.10.10">
    <property type="entry name" value="Trypsin-like serine proteases"/>
    <property type="match status" value="1"/>
</dbReference>
<dbReference type="CDD" id="cd00190">
    <property type="entry name" value="Tryp_SPc"/>
    <property type="match status" value="1"/>
</dbReference>
<dbReference type="InterPro" id="IPR041515">
    <property type="entry name" value="PPAF-2-like_Clip"/>
</dbReference>
<dbReference type="InterPro" id="IPR009003">
    <property type="entry name" value="Peptidase_S1_PA"/>
</dbReference>
<evidence type="ECO:0000313" key="8">
    <source>
        <dbReference type="Proteomes" id="UP000823941"/>
    </source>
</evidence>
<evidence type="ECO:0000256" key="3">
    <source>
        <dbReference type="SAM" id="MobiDB-lite"/>
    </source>
</evidence>
<feature type="domain" description="Clip" evidence="6">
    <location>
        <begin position="84"/>
        <end position="131"/>
    </location>
</feature>
<dbReference type="InterPro" id="IPR043504">
    <property type="entry name" value="Peptidase_S1_PA_chymotrypsin"/>
</dbReference>
<keyword evidence="2" id="KW-1015">Disulfide bond</keyword>
<dbReference type="Pfam" id="PF18322">
    <property type="entry name" value="CLIP_1"/>
    <property type="match status" value="1"/>
</dbReference>
<keyword evidence="8" id="KW-1185">Reference proteome</keyword>